<name>A0A9N7NEN0_STRHE</name>
<evidence type="ECO:0000259" key="2">
    <source>
        <dbReference type="Pfam" id="PF13966"/>
    </source>
</evidence>
<keyword evidence="4" id="KW-1185">Reference proteome</keyword>
<keyword evidence="1" id="KW-0732">Signal</keyword>
<organism evidence="3 4">
    <name type="scientific">Striga hermonthica</name>
    <name type="common">Purple witchweed</name>
    <name type="synonym">Buchnera hermonthica</name>
    <dbReference type="NCBI Taxonomy" id="68872"/>
    <lineage>
        <taxon>Eukaryota</taxon>
        <taxon>Viridiplantae</taxon>
        <taxon>Streptophyta</taxon>
        <taxon>Embryophyta</taxon>
        <taxon>Tracheophyta</taxon>
        <taxon>Spermatophyta</taxon>
        <taxon>Magnoliopsida</taxon>
        <taxon>eudicotyledons</taxon>
        <taxon>Gunneridae</taxon>
        <taxon>Pentapetalae</taxon>
        <taxon>asterids</taxon>
        <taxon>lamiids</taxon>
        <taxon>Lamiales</taxon>
        <taxon>Orobanchaceae</taxon>
        <taxon>Buchnereae</taxon>
        <taxon>Striga</taxon>
    </lineage>
</organism>
<feature type="signal peptide" evidence="1">
    <location>
        <begin position="1"/>
        <end position="28"/>
    </location>
</feature>
<dbReference type="Proteomes" id="UP001153555">
    <property type="component" value="Unassembled WGS sequence"/>
</dbReference>
<feature type="chain" id="PRO_5040349499" description="Reverse transcriptase zinc-binding domain-containing protein" evidence="1">
    <location>
        <begin position="29"/>
        <end position="269"/>
    </location>
</feature>
<dbReference type="InterPro" id="IPR026960">
    <property type="entry name" value="RVT-Znf"/>
</dbReference>
<dbReference type="EMBL" id="CACSLK010027837">
    <property type="protein sequence ID" value="CAA0832753.1"/>
    <property type="molecule type" value="Genomic_DNA"/>
</dbReference>
<feature type="domain" description="Reverse transcriptase zinc-binding" evidence="2">
    <location>
        <begin position="150"/>
        <end position="238"/>
    </location>
</feature>
<comment type="caution">
    <text evidence="3">The sequence shown here is derived from an EMBL/GenBank/DDBJ whole genome shotgun (WGS) entry which is preliminary data.</text>
</comment>
<proteinExistence type="predicted"/>
<dbReference type="AlphaFoldDB" id="A0A9N7NEN0"/>
<accession>A0A9N7NEN0</accession>
<evidence type="ECO:0000313" key="3">
    <source>
        <dbReference type="EMBL" id="CAA0832753.1"/>
    </source>
</evidence>
<gene>
    <name evidence="3" type="ORF">SHERM_28027</name>
</gene>
<sequence>MKLGWSLLTQPHVLWVRLLVAKYKLVPAAMDMDFVFPQGSPLIRALHKVWRFVCNGVRWSVGDGTTIRFWRDNWTHSPRPLIYEALSPIPEQQLDWPVSSYVGASGQWRWDLFGHLLPAAVSLRIAAFLPPSREAGLDSRYWGFSENGQFTTKSAYSYLFGTHQPTASDRSSWRIIWKWVGPQRIRQFLWLVVQEKLLTNVERRRRHLTDSSTCPLCGRGEESTLHCLRDCVKAALVWRKLLPLRAGKLCSVSRYGRSGGAAMRRSFQK</sequence>
<protein>
    <recommendedName>
        <fullName evidence="2">Reverse transcriptase zinc-binding domain-containing protein</fullName>
    </recommendedName>
</protein>
<reference evidence="3" key="1">
    <citation type="submission" date="2019-12" db="EMBL/GenBank/DDBJ databases">
        <authorList>
            <person name="Scholes J."/>
        </authorList>
    </citation>
    <scope>NUCLEOTIDE SEQUENCE</scope>
</reference>
<dbReference type="OrthoDB" id="1744872at2759"/>
<evidence type="ECO:0000313" key="4">
    <source>
        <dbReference type="Proteomes" id="UP001153555"/>
    </source>
</evidence>
<evidence type="ECO:0000256" key="1">
    <source>
        <dbReference type="SAM" id="SignalP"/>
    </source>
</evidence>
<dbReference type="Pfam" id="PF13966">
    <property type="entry name" value="zf-RVT"/>
    <property type="match status" value="1"/>
</dbReference>